<dbReference type="SUPFAM" id="SSF50978">
    <property type="entry name" value="WD40 repeat-like"/>
    <property type="match status" value="1"/>
</dbReference>
<protein>
    <submittedName>
        <fullName evidence="1">Uncharacterized protein</fullName>
    </submittedName>
</protein>
<gene>
    <name evidence="1" type="ORF">TPC1_16790</name>
</gene>
<dbReference type="EMBL" id="GDID01005043">
    <property type="protein sequence ID" value="JAP91563.1"/>
    <property type="molecule type" value="Transcribed_RNA"/>
</dbReference>
<accession>A0A146K3U2</accession>
<organism evidence="1">
    <name type="scientific">Trepomonas sp. PC1</name>
    <dbReference type="NCBI Taxonomy" id="1076344"/>
    <lineage>
        <taxon>Eukaryota</taxon>
        <taxon>Metamonada</taxon>
        <taxon>Diplomonadida</taxon>
        <taxon>Hexamitidae</taxon>
        <taxon>Hexamitinae</taxon>
        <taxon>Trepomonas</taxon>
    </lineage>
</organism>
<name>A0A146K3U2_9EUKA</name>
<sequence>KFQNKKVVFMGLKPQATLESLHNQQQHEEVFKVLNIDIDQFVTVSAKQLRLIKIRNGELKSMILPFMIPEQQIQKLTTNFTNHVMESVGTMEKSPKFVQVLHKVCQLIIHQNVITDAGIVQDSNFNKIYFLFNQIAYMEVDVSQIFKPMSKNAHYYIMHDTNPLIFLQTFKDNKIISIDSRGCIQYQEINNNETKILNNIVTFQNKIIDMQKTDVTLEQEHQKIHSSNLYERDDQHSKHSSIDNLTNVCIIQSVGECGILQLSEYEEQNDYQSAFQTVMSNILDFAFDPAHQEEIAIISQNTLSIFSNMQRKTLLTIVTSESNKRFVQNKIAYSPNRYILAYYQQETNSFSIVDLDQQDSIFTLQNVFNFQLQPLTANDGLSSVKFTKSGKFLLLANSKANLLIFDVDKKIKLEIKLDIKVVFVEVASIDNEDFVIVINTAGEVLVNSMSSLKLKSQFKQLKTNFMDKPVLNQKLMRQIYLPKDKFYEKQAEFLLQQLSELQIANKAPKQLLESATLHRNSDVSSIFLTSRKTLKVKEIQSSFISLLVDDCYLISNPNPKLNRFLHAISIEVYCLQTGLRTQNFFVLSVLSSCEKPDFDVFLQQNKVFGTFVVAVALQKETFLLNVNCLFKQQIGQSNLRMAQLPFRVRNLEVSGEKLAVSTDKQSLYVFKWNCSDFQLESELDQFQDQILSQRLQELAETSRSDSIFKIFIGSRSE</sequence>
<dbReference type="InterPro" id="IPR036322">
    <property type="entry name" value="WD40_repeat_dom_sf"/>
</dbReference>
<proteinExistence type="predicted"/>
<dbReference type="AlphaFoldDB" id="A0A146K3U2"/>
<evidence type="ECO:0000313" key="1">
    <source>
        <dbReference type="EMBL" id="JAP91563.1"/>
    </source>
</evidence>
<reference evidence="1" key="1">
    <citation type="submission" date="2015-07" db="EMBL/GenBank/DDBJ databases">
        <title>Adaptation to a free-living lifestyle via gene acquisitions in the diplomonad Trepomonas sp. PC1.</title>
        <authorList>
            <person name="Xu F."/>
            <person name="Jerlstrom-Hultqvist J."/>
            <person name="Kolisko M."/>
            <person name="Simpson A.G.B."/>
            <person name="Roger A.J."/>
            <person name="Svard S.G."/>
            <person name="Andersson J.O."/>
        </authorList>
    </citation>
    <scope>NUCLEOTIDE SEQUENCE</scope>
    <source>
        <strain evidence="1">PC1</strain>
    </source>
</reference>
<feature type="non-terminal residue" evidence="1">
    <location>
        <position position="1"/>
    </location>
</feature>